<keyword evidence="11" id="KW-1185">Reference proteome</keyword>
<dbReference type="Pfam" id="PF00696">
    <property type="entry name" value="AA_kinase"/>
    <property type="match status" value="1"/>
</dbReference>
<dbReference type="InterPro" id="IPR015947">
    <property type="entry name" value="PUA-like_sf"/>
</dbReference>
<dbReference type="EC" id="2.7.2.11" evidence="8"/>
<dbReference type="GO" id="GO:0003723">
    <property type="term" value="F:RNA binding"/>
    <property type="evidence" value="ECO:0007669"/>
    <property type="project" value="InterPro"/>
</dbReference>
<feature type="binding site" evidence="8">
    <location>
        <position position="148"/>
    </location>
    <ligand>
        <name>substrate</name>
    </ligand>
</feature>
<comment type="function">
    <text evidence="8">Catalyzes the transfer of a phosphate group to glutamate to form L-glutamate 5-phosphate.</text>
</comment>
<dbReference type="HAMAP" id="MF_00456">
    <property type="entry name" value="ProB"/>
    <property type="match status" value="1"/>
</dbReference>
<evidence type="ECO:0000256" key="7">
    <source>
        <dbReference type="ARBA" id="ARBA00022840"/>
    </source>
</evidence>
<dbReference type="InterPro" id="IPR002478">
    <property type="entry name" value="PUA"/>
</dbReference>
<dbReference type="EMBL" id="JABXYM010000001">
    <property type="protein sequence ID" value="MCR6096353.1"/>
    <property type="molecule type" value="Genomic_DNA"/>
</dbReference>
<gene>
    <name evidence="8" type="primary">proB</name>
    <name evidence="10" type="ORF">HXA33_07295</name>
</gene>
<feature type="binding site" evidence="8">
    <location>
        <position position="136"/>
    </location>
    <ligand>
        <name>substrate</name>
    </ligand>
</feature>
<feature type="binding site" evidence="8">
    <location>
        <position position="9"/>
    </location>
    <ligand>
        <name>ATP</name>
        <dbReference type="ChEBI" id="CHEBI:30616"/>
    </ligand>
</feature>
<dbReference type="GO" id="GO:0005829">
    <property type="term" value="C:cytosol"/>
    <property type="evidence" value="ECO:0007669"/>
    <property type="project" value="TreeGrafter"/>
</dbReference>
<protein>
    <recommendedName>
        <fullName evidence="8">Glutamate 5-kinase</fullName>
        <ecNumber evidence="8">2.7.2.11</ecNumber>
    </recommendedName>
    <alternativeName>
        <fullName evidence="8">Gamma-glutamyl kinase</fullName>
        <shortName evidence="8">GK</shortName>
    </alternativeName>
</protein>
<evidence type="ECO:0000259" key="9">
    <source>
        <dbReference type="SMART" id="SM00359"/>
    </source>
</evidence>
<keyword evidence="5 8" id="KW-0547">Nucleotide-binding</keyword>
<dbReference type="PROSITE" id="PS00902">
    <property type="entry name" value="GLUTAMATE_5_KINASE"/>
    <property type="match status" value="1"/>
</dbReference>
<dbReference type="PIRSF" id="PIRSF000729">
    <property type="entry name" value="GK"/>
    <property type="match status" value="1"/>
</dbReference>
<comment type="catalytic activity">
    <reaction evidence="8">
        <text>L-glutamate + ATP = L-glutamyl 5-phosphate + ADP</text>
        <dbReference type="Rhea" id="RHEA:14877"/>
        <dbReference type="ChEBI" id="CHEBI:29985"/>
        <dbReference type="ChEBI" id="CHEBI:30616"/>
        <dbReference type="ChEBI" id="CHEBI:58274"/>
        <dbReference type="ChEBI" id="CHEBI:456216"/>
        <dbReference type="EC" id="2.7.2.11"/>
    </reaction>
</comment>
<feature type="domain" description="PUA" evidence="9">
    <location>
        <begin position="277"/>
        <end position="355"/>
    </location>
</feature>
<accession>A0A9Q4B0Y4</accession>
<dbReference type="InterPro" id="IPR005715">
    <property type="entry name" value="Glu_5kinase/COase_Synthase"/>
</dbReference>
<comment type="caution">
    <text evidence="10">The sequence shown here is derived from an EMBL/GenBank/DDBJ whole genome shotgun (WGS) entry which is preliminary data.</text>
</comment>
<dbReference type="InterPro" id="IPR041739">
    <property type="entry name" value="G5K_ProB"/>
</dbReference>
<keyword evidence="3 8" id="KW-0641">Proline biosynthesis</keyword>
<dbReference type="SMART" id="SM00359">
    <property type="entry name" value="PUA"/>
    <property type="match status" value="1"/>
</dbReference>
<dbReference type="Gene3D" id="3.40.1160.10">
    <property type="entry name" value="Acetylglutamate kinase-like"/>
    <property type="match status" value="1"/>
</dbReference>
<dbReference type="GO" id="GO:0055129">
    <property type="term" value="P:L-proline biosynthetic process"/>
    <property type="evidence" value="ECO:0007669"/>
    <property type="project" value="UniProtKB-UniRule"/>
</dbReference>
<dbReference type="CDD" id="cd21157">
    <property type="entry name" value="PUA_G5K"/>
    <property type="match status" value="1"/>
</dbReference>
<dbReference type="PROSITE" id="PS50890">
    <property type="entry name" value="PUA"/>
    <property type="match status" value="1"/>
</dbReference>
<evidence type="ECO:0000256" key="8">
    <source>
        <dbReference type="HAMAP-Rule" id="MF_00456"/>
    </source>
</evidence>
<keyword evidence="1 8" id="KW-0963">Cytoplasm</keyword>
<dbReference type="FunFam" id="3.40.1160.10:FF:000018">
    <property type="entry name" value="Glutamate 5-kinase"/>
    <property type="match status" value="1"/>
</dbReference>
<dbReference type="AlphaFoldDB" id="A0A9Q4B0Y4"/>
<evidence type="ECO:0000256" key="6">
    <source>
        <dbReference type="ARBA" id="ARBA00022777"/>
    </source>
</evidence>
<evidence type="ECO:0000256" key="4">
    <source>
        <dbReference type="ARBA" id="ARBA00022679"/>
    </source>
</evidence>
<dbReference type="InterPro" id="IPR001057">
    <property type="entry name" value="Glu/AcGlu_kinase"/>
</dbReference>
<keyword evidence="4 8" id="KW-0808">Transferase</keyword>
<evidence type="ECO:0000313" key="11">
    <source>
        <dbReference type="Proteomes" id="UP001057753"/>
    </source>
</evidence>
<organism evidence="10 11">
    <name type="scientific">Salipaludibacillus agaradhaerens</name>
    <name type="common">Bacillus agaradhaerens</name>
    <dbReference type="NCBI Taxonomy" id="76935"/>
    <lineage>
        <taxon>Bacteria</taxon>
        <taxon>Bacillati</taxon>
        <taxon>Bacillota</taxon>
        <taxon>Bacilli</taxon>
        <taxon>Bacillales</taxon>
        <taxon>Bacillaceae</taxon>
    </lineage>
</organism>
<evidence type="ECO:0000256" key="5">
    <source>
        <dbReference type="ARBA" id="ARBA00022741"/>
    </source>
</evidence>
<dbReference type="GO" id="GO:0005524">
    <property type="term" value="F:ATP binding"/>
    <property type="evidence" value="ECO:0007669"/>
    <property type="project" value="UniProtKB-KW"/>
</dbReference>
<name>A0A9Q4B0Y4_SALAG</name>
<dbReference type="PRINTS" id="PR00474">
    <property type="entry name" value="GLU5KINASE"/>
</dbReference>
<dbReference type="Gene3D" id="2.30.130.10">
    <property type="entry name" value="PUA domain"/>
    <property type="match status" value="1"/>
</dbReference>
<dbReference type="InterPro" id="IPR019797">
    <property type="entry name" value="Glutamate_5-kinase_CS"/>
</dbReference>
<evidence type="ECO:0000256" key="1">
    <source>
        <dbReference type="ARBA" id="ARBA00022490"/>
    </source>
</evidence>
<evidence type="ECO:0000256" key="3">
    <source>
        <dbReference type="ARBA" id="ARBA00022650"/>
    </source>
</evidence>
<dbReference type="PANTHER" id="PTHR43654:SF1">
    <property type="entry name" value="ISOPENTENYL PHOSPHATE KINASE"/>
    <property type="match status" value="1"/>
</dbReference>
<comment type="pathway">
    <text evidence="8">Amino-acid biosynthesis; L-proline biosynthesis; L-glutamate 5-semialdehyde from L-glutamate: step 1/2.</text>
</comment>
<keyword evidence="6 8" id="KW-0418">Kinase</keyword>
<dbReference type="NCBIfam" id="TIGR01027">
    <property type="entry name" value="proB"/>
    <property type="match status" value="1"/>
</dbReference>
<evidence type="ECO:0000256" key="2">
    <source>
        <dbReference type="ARBA" id="ARBA00022605"/>
    </source>
</evidence>
<dbReference type="RefSeq" id="WP_257820978.1">
    <property type="nucleotide sequence ID" value="NZ_JABXYM010000001.1"/>
</dbReference>
<dbReference type="InterPro" id="IPR036974">
    <property type="entry name" value="PUA_sf"/>
</dbReference>
<dbReference type="InterPro" id="IPR036393">
    <property type="entry name" value="AceGlu_kinase-like_sf"/>
</dbReference>
<evidence type="ECO:0000313" key="10">
    <source>
        <dbReference type="EMBL" id="MCR6096353.1"/>
    </source>
</evidence>
<proteinExistence type="inferred from homology"/>
<keyword evidence="2 8" id="KW-0028">Amino-acid biosynthesis</keyword>
<dbReference type="PANTHER" id="PTHR43654">
    <property type="entry name" value="GLUTAMATE 5-KINASE"/>
    <property type="match status" value="1"/>
</dbReference>
<reference evidence="10" key="1">
    <citation type="submission" date="2020-06" db="EMBL/GenBank/DDBJ databases">
        <title>Insight into the genomes of haloalkaliphilic bacilli from Kenyan soda lakes.</title>
        <authorList>
            <person name="Mwirichia R."/>
            <person name="Villamizar G.C."/>
            <person name="Poehlein A."/>
            <person name="Mugweru J."/>
            <person name="Kipnyargis A."/>
            <person name="Kiplimo D."/>
            <person name="Orwa P."/>
            <person name="Daniel R."/>
        </authorList>
    </citation>
    <scope>NUCLEOTIDE SEQUENCE</scope>
    <source>
        <strain evidence="10">B1096_S55</strain>
    </source>
</reference>
<dbReference type="SUPFAM" id="SSF53633">
    <property type="entry name" value="Carbamate kinase-like"/>
    <property type="match status" value="1"/>
</dbReference>
<dbReference type="CDD" id="cd04242">
    <property type="entry name" value="AAK_G5K_ProB"/>
    <property type="match status" value="1"/>
</dbReference>
<keyword evidence="7 8" id="KW-0067">ATP-binding</keyword>
<dbReference type="Proteomes" id="UP001057753">
    <property type="component" value="Unassembled WGS sequence"/>
</dbReference>
<dbReference type="InterPro" id="IPR001048">
    <property type="entry name" value="Asp/Glu/Uridylate_kinase"/>
</dbReference>
<feature type="binding site" evidence="8">
    <location>
        <begin position="168"/>
        <end position="169"/>
    </location>
    <ligand>
        <name>ATP</name>
        <dbReference type="ChEBI" id="CHEBI:30616"/>
    </ligand>
</feature>
<dbReference type="Pfam" id="PF01472">
    <property type="entry name" value="PUA"/>
    <property type="match status" value="1"/>
</dbReference>
<dbReference type="SUPFAM" id="SSF88697">
    <property type="entry name" value="PUA domain-like"/>
    <property type="match status" value="1"/>
</dbReference>
<dbReference type="GO" id="GO:0004349">
    <property type="term" value="F:glutamate 5-kinase activity"/>
    <property type="evidence" value="ECO:0007669"/>
    <property type="project" value="UniProtKB-UniRule"/>
</dbReference>
<comment type="similarity">
    <text evidence="8">Belongs to the glutamate 5-kinase family.</text>
</comment>
<dbReference type="InterPro" id="IPR011529">
    <property type="entry name" value="Glu_5kinase"/>
</dbReference>
<feature type="binding site" evidence="8">
    <location>
        <begin position="210"/>
        <end position="216"/>
    </location>
    <ligand>
        <name>ATP</name>
        <dbReference type="ChEBI" id="CHEBI:30616"/>
    </ligand>
</feature>
<sequence length="363" mass="39701">MARKRLVIKIGSSSLTTKDGQLSIDNINHYTRMIAELKRCDHDIILISSGAVAAGFTKLGYPARPVTVSGKQAAAAVGQNLLMQAYADCFSKEQLVAAQLLLTRHDFVEEEQYRNAFNTLDELLRRHVIPIINENDSIAVDELTFGDNDMLSALVSGFVHADQLIILTDIDGIYDANPMEKPDATKYKHLTGVSDKLMTSASGSSTKVGTGGMKSKLEAARTAHMMGIPVFIGTAVEEHSLVQIIKGHGNGTYLYPHTLKMMKNKQQWLAFHSLSSGKIIIDNGAEKAVLKRGKSLLPVGIKEVEGHFSAGAVVDVFNENGRLIGRGKINYDAGDLLDLLSCTDNTDAKHREAIHRNQWFSIL</sequence>
<feature type="binding site" evidence="8">
    <location>
        <position position="49"/>
    </location>
    <ligand>
        <name>substrate</name>
    </ligand>
</feature>
<comment type="subcellular location">
    <subcellularLocation>
        <location evidence="8">Cytoplasm</location>
    </subcellularLocation>
</comment>